<dbReference type="SUPFAM" id="SSF57667">
    <property type="entry name" value="beta-beta-alpha zinc fingers"/>
    <property type="match status" value="2"/>
</dbReference>
<dbReference type="PANTHER" id="PTHR23233">
    <property type="entry name" value="SAL-LIKE PROTEIN"/>
    <property type="match status" value="1"/>
</dbReference>
<comment type="subcellular location">
    <subcellularLocation>
        <location evidence="1">Nucleus</location>
    </subcellularLocation>
</comment>
<proteinExistence type="inferred from homology"/>
<evidence type="ECO:0000256" key="10">
    <source>
        <dbReference type="PROSITE-ProRule" id="PRU00042"/>
    </source>
</evidence>
<keyword evidence="2" id="KW-0479">Metal-binding</keyword>
<keyword evidence="3" id="KW-0677">Repeat</keyword>
<keyword evidence="7" id="KW-0804">Transcription</keyword>
<keyword evidence="6" id="KW-0805">Transcription regulation</keyword>
<dbReference type="Pfam" id="PF00096">
    <property type="entry name" value="zf-C2H2"/>
    <property type="match status" value="1"/>
</dbReference>
<name>A0AAV2SAP5_MEGNR</name>
<keyword evidence="4 10" id="KW-0863">Zinc-finger</keyword>
<evidence type="ECO:0000256" key="4">
    <source>
        <dbReference type="ARBA" id="ARBA00022771"/>
    </source>
</evidence>
<feature type="domain" description="C2H2-type" evidence="11">
    <location>
        <begin position="68"/>
        <end position="95"/>
    </location>
</feature>
<dbReference type="Proteomes" id="UP001497623">
    <property type="component" value="Unassembled WGS sequence"/>
</dbReference>
<dbReference type="PROSITE" id="PS00028">
    <property type="entry name" value="ZINC_FINGER_C2H2_1"/>
    <property type="match status" value="2"/>
</dbReference>
<feature type="non-terminal residue" evidence="12">
    <location>
        <position position="120"/>
    </location>
</feature>
<dbReference type="GO" id="GO:0005634">
    <property type="term" value="C:nucleus"/>
    <property type="evidence" value="ECO:0007669"/>
    <property type="project" value="UniProtKB-SubCell"/>
</dbReference>
<keyword evidence="5" id="KW-0862">Zinc</keyword>
<protein>
    <recommendedName>
        <fullName evidence="11">C2H2-type domain-containing protein</fullName>
    </recommendedName>
</protein>
<dbReference type="GO" id="GO:0000978">
    <property type="term" value="F:RNA polymerase II cis-regulatory region sequence-specific DNA binding"/>
    <property type="evidence" value="ECO:0007669"/>
    <property type="project" value="TreeGrafter"/>
</dbReference>
<feature type="domain" description="C2H2-type" evidence="11">
    <location>
        <begin position="96"/>
        <end position="120"/>
    </location>
</feature>
<reference evidence="12 13" key="1">
    <citation type="submission" date="2024-05" db="EMBL/GenBank/DDBJ databases">
        <authorList>
            <person name="Wallberg A."/>
        </authorList>
    </citation>
    <scope>NUCLEOTIDE SEQUENCE [LARGE SCALE GENOMIC DNA]</scope>
</reference>
<dbReference type="PROSITE" id="PS50157">
    <property type="entry name" value="ZINC_FINGER_C2H2_2"/>
    <property type="match status" value="2"/>
</dbReference>
<dbReference type="PANTHER" id="PTHR23233:SF84">
    <property type="entry name" value="FI23031P1"/>
    <property type="match status" value="1"/>
</dbReference>
<evidence type="ECO:0000313" key="13">
    <source>
        <dbReference type="Proteomes" id="UP001497623"/>
    </source>
</evidence>
<dbReference type="GO" id="GO:0000981">
    <property type="term" value="F:DNA-binding transcription factor activity, RNA polymerase II-specific"/>
    <property type="evidence" value="ECO:0007669"/>
    <property type="project" value="TreeGrafter"/>
</dbReference>
<evidence type="ECO:0000256" key="6">
    <source>
        <dbReference type="ARBA" id="ARBA00023015"/>
    </source>
</evidence>
<dbReference type="GO" id="GO:0008270">
    <property type="term" value="F:zinc ion binding"/>
    <property type="evidence" value="ECO:0007669"/>
    <property type="project" value="UniProtKB-KW"/>
</dbReference>
<evidence type="ECO:0000256" key="7">
    <source>
        <dbReference type="ARBA" id="ARBA00023163"/>
    </source>
</evidence>
<evidence type="ECO:0000256" key="1">
    <source>
        <dbReference type="ARBA" id="ARBA00004123"/>
    </source>
</evidence>
<keyword evidence="13" id="KW-1185">Reference proteome</keyword>
<evidence type="ECO:0000256" key="5">
    <source>
        <dbReference type="ARBA" id="ARBA00022833"/>
    </source>
</evidence>
<dbReference type="SMART" id="SM00355">
    <property type="entry name" value="ZnF_C2H2"/>
    <property type="match status" value="3"/>
</dbReference>
<comment type="caution">
    <text evidence="12">The sequence shown here is derived from an EMBL/GenBank/DDBJ whole genome shotgun (WGS) entry which is preliminary data.</text>
</comment>
<accession>A0AAV2SAP5</accession>
<gene>
    <name evidence="12" type="ORF">MNOR_LOCUS33779</name>
</gene>
<keyword evidence="8" id="KW-0539">Nucleus</keyword>
<evidence type="ECO:0000256" key="2">
    <source>
        <dbReference type="ARBA" id="ARBA00022723"/>
    </source>
</evidence>
<evidence type="ECO:0000256" key="3">
    <source>
        <dbReference type="ARBA" id="ARBA00022737"/>
    </source>
</evidence>
<evidence type="ECO:0000256" key="9">
    <source>
        <dbReference type="ARBA" id="ARBA00038474"/>
    </source>
</evidence>
<sequence length="120" mass="13695">MTIVVKRISDLLNISHKKLLNITDGILSKKTKTGGTRSKCNLCPKVFLHLEDCIAHKLSDHEGIQKPYKCPVCKTVWTTKAARKVHLETHSDERPFKCEICDYSTRNKSNLKEHHFAAHS</sequence>
<evidence type="ECO:0000259" key="11">
    <source>
        <dbReference type="PROSITE" id="PS50157"/>
    </source>
</evidence>
<evidence type="ECO:0000313" key="12">
    <source>
        <dbReference type="EMBL" id="CAL4169101.1"/>
    </source>
</evidence>
<dbReference type="EMBL" id="CAXKWB010049772">
    <property type="protein sequence ID" value="CAL4169101.1"/>
    <property type="molecule type" value="Genomic_DNA"/>
</dbReference>
<dbReference type="InterPro" id="IPR013087">
    <property type="entry name" value="Znf_C2H2_type"/>
</dbReference>
<comment type="similarity">
    <text evidence="9">Belongs to the sal C2H2-type zinc-finger protein family.</text>
</comment>
<dbReference type="InterPro" id="IPR051565">
    <property type="entry name" value="Sal_C2H2-zinc-finger"/>
</dbReference>
<dbReference type="FunFam" id="3.30.160.60:FF:002127">
    <property type="entry name" value="Uncharacterized protein"/>
    <property type="match status" value="1"/>
</dbReference>
<dbReference type="AlphaFoldDB" id="A0AAV2SAP5"/>
<dbReference type="Gene3D" id="3.30.160.60">
    <property type="entry name" value="Classic Zinc Finger"/>
    <property type="match status" value="2"/>
</dbReference>
<organism evidence="12 13">
    <name type="scientific">Meganyctiphanes norvegica</name>
    <name type="common">Northern krill</name>
    <name type="synonym">Thysanopoda norvegica</name>
    <dbReference type="NCBI Taxonomy" id="48144"/>
    <lineage>
        <taxon>Eukaryota</taxon>
        <taxon>Metazoa</taxon>
        <taxon>Ecdysozoa</taxon>
        <taxon>Arthropoda</taxon>
        <taxon>Crustacea</taxon>
        <taxon>Multicrustacea</taxon>
        <taxon>Malacostraca</taxon>
        <taxon>Eumalacostraca</taxon>
        <taxon>Eucarida</taxon>
        <taxon>Euphausiacea</taxon>
        <taxon>Euphausiidae</taxon>
        <taxon>Meganyctiphanes</taxon>
    </lineage>
</organism>
<dbReference type="InterPro" id="IPR036236">
    <property type="entry name" value="Znf_C2H2_sf"/>
</dbReference>
<evidence type="ECO:0000256" key="8">
    <source>
        <dbReference type="ARBA" id="ARBA00023242"/>
    </source>
</evidence>